<dbReference type="AlphaFoldDB" id="A0A8A1LI84"/>
<feature type="domain" description="HTH myb-type" evidence="5">
    <location>
        <begin position="687"/>
        <end position="740"/>
    </location>
</feature>
<evidence type="ECO:0000259" key="5">
    <source>
        <dbReference type="PROSITE" id="PS51294"/>
    </source>
</evidence>
<feature type="compositionally biased region" description="Low complexity" evidence="4">
    <location>
        <begin position="501"/>
        <end position="533"/>
    </location>
</feature>
<dbReference type="InterPro" id="IPR052833">
    <property type="entry name" value="Telomeric_DNA-bd_trans-reg"/>
</dbReference>
<name>A0A8A1LI84_AJEC8</name>
<dbReference type="GO" id="GO:0010833">
    <property type="term" value="P:telomere maintenance via telomere lengthening"/>
    <property type="evidence" value="ECO:0007669"/>
    <property type="project" value="TreeGrafter"/>
</dbReference>
<dbReference type="EMBL" id="CP069104">
    <property type="protein sequence ID" value="QSS53591.1"/>
    <property type="molecule type" value="Genomic_DNA"/>
</dbReference>
<accession>A0A8A1LI84</accession>
<dbReference type="GO" id="GO:0003691">
    <property type="term" value="F:double-stranded telomeric DNA binding"/>
    <property type="evidence" value="ECO:0007669"/>
    <property type="project" value="TreeGrafter"/>
</dbReference>
<dbReference type="SUPFAM" id="SSF46689">
    <property type="entry name" value="Homeodomain-like"/>
    <property type="match status" value="1"/>
</dbReference>
<evidence type="ECO:0000313" key="6">
    <source>
        <dbReference type="EMBL" id="QSS53591.1"/>
    </source>
</evidence>
<dbReference type="PANTHER" id="PTHR47807:SF1">
    <property type="entry name" value="PROTEIN TBF1"/>
    <property type="match status" value="1"/>
</dbReference>
<sequence length="890" mass="97822">MVNTRASDNPTYANQENAQQQFSVRTTIGNNGSSKVTHGLEEHDGSNNTSPHVAKKRRTGSVSEVVPESSNVTEQPLPDKDLKQDAQNATEQSSIICTSPVAKVEPNGSPDGNLEKKSANGSPTAIQAAAASTFAPDQLGPDVAEVISNIMSYSERVEEQYNLSQQLKSSGGGSQPLVFIKANSQLMTKSLPILDNLSSQILTLLAQSSYQDLTSIVSEPNSECGQAYSTMRSLFNHTKNVYSSKGSFLSPRELDLTEPSQMDIIRKANMASFVSSIFGSQEIGFSELDQHFLEIFVPEGSRLLKVQGALFLELKTQAYIAAMNSGKRSRTEILYELFPDDLEERLLSRRPGTKQLAPSETDFVKRVFSRRDILLNEVNNPEAASALPQKYRWEDFLRDLSSYVSKNFEAISHQQTKKPSKGRPSTNGEAQEVRSAPLEGQFSVVANPPEVSQVSRSAAHSDLVARAARAAQIALQGQGRGTRNAAKAAQQGRQIQPPPATQAVAQLPPQQQSQPQPQPQPEQQQPQFQQQPQYPSPQTPQQQQVPHPQHKSPKEVQFVQSPQHAPAPPAYRLPQSPRCPASQHLLHQAAMTTTFPAHPTHPAPAPPAQAAQITFHQAPLNFQQYNPATAHASVTARAHAAAANYGYMPGVPHYSQSQPTQILYERARMATTAKSSPANRRAGLPSQRRPWTTEEENALMAGLDRVKGPHWSQILAMFGPGGTINETLKDRNQVQLKDKARNLKLFFLKSGIEVPYYLKFVTGELKTRAPAQAAKHEARERQRRLGDEDKAHVEGIEGMMALAGAQSGSNMSPESAHSSMVGSPGLMPQQQQQQQHPDVQHAHDQSVEQAIIQSLEQEVRQDRMHLEQQPKNMQHTMPQGMVDPSLQPQQ</sequence>
<keyword evidence="1 6" id="KW-0238">DNA-binding</keyword>
<dbReference type="CDD" id="cd11660">
    <property type="entry name" value="SANT_TRF"/>
    <property type="match status" value="1"/>
</dbReference>
<evidence type="ECO:0000256" key="1">
    <source>
        <dbReference type="ARBA" id="ARBA00023125"/>
    </source>
</evidence>
<evidence type="ECO:0000256" key="2">
    <source>
        <dbReference type="ARBA" id="ARBA00023242"/>
    </source>
</evidence>
<dbReference type="PROSITE" id="PS51294">
    <property type="entry name" value="HTH_MYB"/>
    <property type="match status" value="1"/>
</dbReference>
<dbReference type="FunFam" id="1.10.10.60:FF:000137">
    <property type="entry name" value="MYB DNA binding protein"/>
    <property type="match status" value="1"/>
</dbReference>
<evidence type="ECO:0000256" key="4">
    <source>
        <dbReference type="SAM" id="MobiDB-lite"/>
    </source>
</evidence>
<reference evidence="6" key="1">
    <citation type="submission" date="2021-01" db="EMBL/GenBank/DDBJ databases">
        <title>Chromosome-level genome assembly of a human fungal pathogen reveals clustering of transcriptionally co-regulated genes.</title>
        <authorList>
            <person name="Voorhies M."/>
            <person name="Cohen S."/>
            <person name="Shea T.P."/>
            <person name="Petrus S."/>
            <person name="Munoz J.F."/>
            <person name="Poplawski S."/>
            <person name="Goldman W.E."/>
            <person name="Michael T."/>
            <person name="Cuomo C.A."/>
            <person name="Sil A."/>
            <person name="Beyhan S."/>
        </authorList>
    </citation>
    <scope>NUCLEOTIDE SEQUENCE</scope>
    <source>
        <strain evidence="6">H88</strain>
    </source>
</reference>
<feature type="region of interest" description="Disordered" evidence="4">
    <location>
        <begin position="1"/>
        <end position="124"/>
    </location>
</feature>
<feature type="compositionally biased region" description="Low complexity" evidence="4">
    <location>
        <begin position="61"/>
        <end position="74"/>
    </location>
</feature>
<dbReference type="Pfam" id="PF08558">
    <property type="entry name" value="TRF"/>
    <property type="match status" value="1"/>
</dbReference>
<evidence type="ECO:0000313" key="7">
    <source>
        <dbReference type="Proteomes" id="UP000663419"/>
    </source>
</evidence>
<feature type="compositionally biased region" description="Basic and acidic residues" evidence="4">
    <location>
        <begin position="774"/>
        <end position="789"/>
    </location>
</feature>
<dbReference type="Proteomes" id="UP000663419">
    <property type="component" value="Chromosome 3"/>
</dbReference>
<feature type="region of interest" description="Disordered" evidence="4">
    <location>
        <begin position="411"/>
        <end position="439"/>
    </location>
</feature>
<feature type="region of interest" description="Disordered" evidence="4">
    <location>
        <begin position="476"/>
        <end position="578"/>
    </location>
</feature>
<dbReference type="InterPro" id="IPR017930">
    <property type="entry name" value="Myb_dom"/>
</dbReference>
<protein>
    <submittedName>
        <fullName evidence="6">Telomeric DNA-binding factor trf1</fullName>
    </submittedName>
</protein>
<feature type="compositionally biased region" description="Polar residues" evidence="4">
    <location>
        <begin position="806"/>
        <end position="821"/>
    </location>
</feature>
<feature type="compositionally biased region" description="Polar residues" evidence="4">
    <location>
        <begin position="85"/>
        <end position="97"/>
    </location>
</feature>
<dbReference type="InterPro" id="IPR013867">
    <property type="entry name" value="Telomere_rpt-bd_fac_dimer_dom"/>
</dbReference>
<dbReference type="GO" id="GO:0042803">
    <property type="term" value="F:protein homodimerization activity"/>
    <property type="evidence" value="ECO:0007669"/>
    <property type="project" value="InterPro"/>
</dbReference>
<dbReference type="VEuPathDB" id="FungiDB:I7I53_00892"/>
<dbReference type="PANTHER" id="PTHR47807">
    <property type="entry name" value="PROTEIN TBF1"/>
    <property type="match status" value="1"/>
</dbReference>
<keyword evidence="2" id="KW-0539">Nucleus</keyword>
<feature type="region of interest" description="Disordered" evidence="4">
    <location>
        <begin position="805"/>
        <end position="890"/>
    </location>
</feature>
<dbReference type="SMART" id="SM00717">
    <property type="entry name" value="SANT"/>
    <property type="match status" value="1"/>
</dbReference>
<feature type="compositionally biased region" description="Polar residues" evidence="4">
    <location>
        <begin position="1"/>
        <end position="36"/>
    </location>
</feature>
<feature type="compositionally biased region" description="Polar residues" evidence="4">
    <location>
        <begin position="847"/>
        <end position="856"/>
    </location>
</feature>
<feature type="region of interest" description="Disordered" evidence="4">
    <location>
        <begin position="767"/>
        <end position="789"/>
    </location>
</feature>
<proteinExistence type="predicted"/>
<dbReference type="InterPro" id="IPR001005">
    <property type="entry name" value="SANT/Myb"/>
</dbReference>
<organism evidence="6 7">
    <name type="scientific">Ajellomyces capsulatus (strain H88)</name>
    <name type="common">Darling's disease fungus</name>
    <name type="synonym">Histoplasma capsulatum</name>
    <dbReference type="NCBI Taxonomy" id="544711"/>
    <lineage>
        <taxon>Eukaryota</taxon>
        <taxon>Fungi</taxon>
        <taxon>Dikarya</taxon>
        <taxon>Ascomycota</taxon>
        <taxon>Pezizomycotina</taxon>
        <taxon>Eurotiomycetes</taxon>
        <taxon>Eurotiomycetidae</taxon>
        <taxon>Onygenales</taxon>
        <taxon>Ajellomycetaceae</taxon>
        <taxon>Histoplasma</taxon>
    </lineage>
</organism>
<feature type="compositionally biased region" description="Basic and acidic residues" evidence="4">
    <location>
        <begin position="857"/>
        <end position="868"/>
    </location>
</feature>
<dbReference type="InterPro" id="IPR009057">
    <property type="entry name" value="Homeodomain-like_sf"/>
</dbReference>
<evidence type="ECO:0000256" key="3">
    <source>
        <dbReference type="ARBA" id="ARBA00023306"/>
    </source>
</evidence>
<keyword evidence="3" id="KW-0131">Cell cycle</keyword>
<gene>
    <name evidence="6" type="primary">TBF1</name>
    <name evidence="6" type="ORF">I7I53_00892</name>
</gene>
<dbReference type="Gene3D" id="1.10.10.60">
    <property type="entry name" value="Homeodomain-like"/>
    <property type="match status" value="1"/>
</dbReference>